<dbReference type="OrthoDB" id="8862904at2759"/>
<dbReference type="PANTHER" id="PTHR10773:SF19">
    <property type="match status" value="1"/>
</dbReference>
<feature type="region of interest" description="Disordered" evidence="1">
    <location>
        <begin position="133"/>
        <end position="153"/>
    </location>
</feature>
<name>A0A9Q1EY15_SYNKA</name>
<reference evidence="2" key="1">
    <citation type="journal article" date="2023" name="Science">
        <title>Genome structures resolve the early diversification of teleost fishes.</title>
        <authorList>
            <person name="Parey E."/>
            <person name="Louis A."/>
            <person name="Montfort J."/>
            <person name="Bouchez O."/>
            <person name="Roques C."/>
            <person name="Iampietro C."/>
            <person name="Lluch J."/>
            <person name="Castinel A."/>
            <person name="Donnadieu C."/>
            <person name="Desvignes T."/>
            <person name="Floi Bucao C."/>
            <person name="Jouanno E."/>
            <person name="Wen M."/>
            <person name="Mejri S."/>
            <person name="Dirks R."/>
            <person name="Jansen H."/>
            <person name="Henkel C."/>
            <person name="Chen W.J."/>
            <person name="Zahm M."/>
            <person name="Cabau C."/>
            <person name="Klopp C."/>
            <person name="Thompson A.W."/>
            <person name="Robinson-Rechavi M."/>
            <person name="Braasch I."/>
            <person name="Lecointre G."/>
            <person name="Bobe J."/>
            <person name="Postlethwait J.H."/>
            <person name="Berthelot C."/>
            <person name="Roest Crollius H."/>
            <person name="Guiguen Y."/>
        </authorList>
    </citation>
    <scope>NUCLEOTIDE SEQUENCE</scope>
    <source>
        <strain evidence="2">WJC10195</strain>
    </source>
</reference>
<proteinExistence type="predicted"/>
<dbReference type="EMBL" id="JAINUF010000011">
    <property type="protein sequence ID" value="KAJ8347253.1"/>
    <property type="molecule type" value="Genomic_DNA"/>
</dbReference>
<dbReference type="Proteomes" id="UP001152622">
    <property type="component" value="Chromosome 11"/>
</dbReference>
<keyword evidence="3" id="KW-1185">Reference proteome</keyword>
<protein>
    <submittedName>
        <fullName evidence="2">Uncharacterized protein</fullName>
    </submittedName>
</protein>
<feature type="compositionally biased region" description="Basic residues" evidence="1">
    <location>
        <begin position="34"/>
        <end position="46"/>
    </location>
</feature>
<feature type="region of interest" description="Disordered" evidence="1">
    <location>
        <begin position="1"/>
        <end position="94"/>
    </location>
</feature>
<sequence>MAGRETDEDDNNSMESSGEDERRESEWEEAGCSKAKRAKSRKRKKNTSSAGGSESEGREGLDYINVEMEPLQPLRDVHTSSSDDGDFFSSKSNAQSTKELQGHLASSAVHTDLLKTFSICKHGNISKAEYDAHVKKKDEARQEKSRDKDSANNEKSVWTMDLQAVLLCPKTKASCLYYKTKLQVHNFTLFDLESKEGYCYIWDESEGE</sequence>
<gene>
    <name evidence="2" type="ORF">SKAU_G00286540</name>
</gene>
<evidence type="ECO:0000313" key="3">
    <source>
        <dbReference type="Proteomes" id="UP001152622"/>
    </source>
</evidence>
<dbReference type="PANTHER" id="PTHR10773">
    <property type="entry name" value="DNA-DIRECTED RNA POLYMERASES I, II, AND III SUBUNIT RPABC2"/>
    <property type="match status" value="1"/>
</dbReference>
<accession>A0A9Q1EY15</accession>
<dbReference type="AlphaFoldDB" id="A0A9Q1EY15"/>
<feature type="compositionally biased region" description="Basic and acidic residues" evidence="1">
    <location>
        <begin position="133"/>
        <end position="152"/>
    </location>
</feature>
<comment type="caution">
    <text evidence="2">The sequence shown here is derived from an EMBL/GenBank/DDBJ whole genome shotgun (WGS) entry which is preliminary data.</text>
</comment>
<evidence type="ECO:0000313" key="2">
    <source>
        <dbReference type="EMBL" id="KAJ8347253.1"/>
    </source>
</evidence>
<feature type="compositionally biased region" description="Acidic residues" evidence="1">
    <location>
        <begin position="1"/>
        <end position="12"/>
    </location>
</feature>
<evidence type="ECO:0000256" key="1">
    <source>
        <dbReference type="SAM" id="MobiDB-lite"/>
    </source>
</evidence>
<organism evidence="2 3">
    <name type="scientific">Synaphobranchus kaupii</name>
    <name type="common">Kaup's arrowtooth eel</name>
    <dbReference type="NCBI Taxonomy" id="118154"/>
    <lineage>
        <taxon>Eukaryota</taxon>
        <taxon>Metazoa</taxon>
        <taxon>Chordata</taxon>
        <taxon>Craniata</taxon>
        <taxon>Vertebrata</taxon>
        <taxon>Euteleostomi</taxon>
        <taxon>Actinopterygii</taxon>
        <taxon>Neopterygii</taxon>
        <taxon>Teleostei</taxon>
        <taxon>Anguilliformes</taxon>
        <taxon>Synaphobranchidae</taxon>
        <taxon>Synaphobranchus</taxon>
    </lineage>
</organism>